<dbReference type="AlphaFoldDB" id="A0A2T4BSV6"/>
<dbReference type="EMBL" id="KZ679141">
    <property type="protein sequence ID" value="PTB72397.1"/>
    <property type="molecule type" value="Genomic_DNA"/>
</dbReference>
<reference evidence="2 3" key="1">
    <citation type="submission" date="2016-07" db="EMBL/GenBank/DDBJ databases">
        <title>Multiple horizontal gene transfer events from other fungi enriched the ability of initially mycotrophic Trichoderma (Ascomycota) to feed on dead plant biomass.</title>
        <authorList>
            <consortium name="DOE Joint Genome Institute"/>
            <person name="Aerts A."/>
            <person name="Atanasova L."/>
            <person name="Chenthamara K."/>
            <person name="Zhang J."/>
            <person name="Grujic M."/>
            <person name="Henrissat B."/>
            <person name="Kuo A."/>
            <person name="Salamov A."/>
            <person name="Lipzen A."/>
            <person name="Labutti K."/>
            <person name="Barry K."/>
            <person name="Miao Y."/>
            <person name="Rahimi M.J."/>
            <person name="Shen Q."/>
            <person name="Grigoriev I.V."/>
            <person name="Kubicek C.P."/>
            <person name="Druzhinina I.S."/>
        </authorList>
    </citation>
    <scope>NUCLEOTIDE SEQUENCE [LARGE SCALE GENOMIC DNA]</scope>
    <source>
        <strain evidence="2 3">ATCC 18648</strain>
    </source>
</reference>
<evidence type="ECO:0008006" key="4">
    <source>
        <dbReference type="Google" id="ProtNLM"/>
    </source>
</evidence>
<evidence type="ECO:0000313" key="3">
    <source>
        <dbReference type="Proteomes" id="UP000240760"/>
    </source>
</evidence>
<sequence length="261" mass="29752">MFAFLFEERQTDERTGPIEDNHADDEWTWGPAIDNPQPPTPTGNTSRADDREYLAIVIDHEVLVEELVHSRWWLDKPLDLTEPLLRIRDPESSSSFVAESGYLEIDKHSWIQTSSYNEVASLQRLESHTDTSDSPLAQKNARAAEKPVITSKYFGSDGAEGHASLLLAPTIEDLEFQRDFQDKKADVDCLVTSMALSAFGVNYHANCSHGIIVKSPRNMNTLSEVERFDSAIRIYMYPTNIQVREYNLEHMERRGMPLIHD</sequence>
<evidence type="ECO:0000313" key="2">
    <source>
        <dbReference type="EMBL" id="PTB72397.1"/>
    </source>
</evidence>
<gene>
    <name evidence="2" type="ORF">M440DRAFT_1465529</name>
</gene>
<name>A0A2T4BSV6_TRILO</name>
<proteinExistence type="predicted"/>
<feature type="compositionally biased region" description="Basic and acidic residues" evidence="1">
    <location>
        <begin position="13"/>
        <end position="25"/>
    </location>
</feature>
<organism evidence="2 3">
    <name type="scientific">Trichoderma longibrachiatum ATCC 18648</name>
    <dbReference type="NCBI Taxonomy" id="983965"/>
    <lineage>
        <taxon>Eukaryota</taxon>
        <taxon>Fungi</taxon>
        <taxon>Dikarya</taxon>
        <taxon>Ascomycota</taxon>
        <taxon>Pezizomycotina</taxon>
        <taxon>Sordariomycetes</taxon>
        <taxon>Hypocreomycetidae</taxon>
        <taxon>Hypocreales</taxon>
        <taxon>Hypocreaceae</taxon>
        <taxon>Trichoderma</taxon>
    </lineage>
</organism>
<protein>
    <recommendedName>
        <fullName evidence="4">Helicase C-terminal domain-containing protein</fullName>
    </recommendedName>
</protein>
<dbReference type="OrthoDB" id="4900101at2759"/>
<evidence type="ECO:0000256" key="1">
    <source>
        <dbReference type="SAM" id="MobiDB-lite"/>
    </source>
</evidence>
<feature type="region of interest" description="Disordered" evidence="1">
    <location>
        <begin position="13"/>
        <end position="47"/>
    </location>
</feature>
<accession>A0A2T4BSV6</accession>
<keyword evidence="3" id="KW-1185">Reference proteome</keyword>
<dbReference type="Proteomes" id="UP000240760">
    <property type="component" value="Unassembled WGS sequence"/>
</dbReference>